<name>A0A7J7HU68_CAMSI</name>
<dbReference type="EMBL" id="JACBKZ010000002">
    <property type="protein sequence ID" value="KAF5956393.1"/>
    <property type="molecule type" value="Genomic_DNA"/>
</dbReference>
<evidence type="ECO:0000313" key="2">
    <source>
        <dbReference type="EMBL" id="KAF5956393.1"/>
    </source>
</evidence>
<protein>
    <recommendedName>
        <fullName evidence="4">EF-hand domain-containing protein</fullName>
    </recommendedName>
</protein>
<feature type="compositionally biased region" description="Polar residues" evidence="1">
    <location>
        <begin position="94"/>
        <end position="111"/>
    </location>
</feature>
<evidence type="ECO:0000313" key="3">
    <source>
        <dbReference type="Proteomes" id="UP000593564"/>
    </source>
</evidence>
<dbReference type="AlphaFoldDB" id="A0A7J7HU68"/>
<accession>A0A7J7HU68</accession>
<feature type="region of interest" description="Disordered" evidence="1">
    <location>
        <begin position="94"/>
        <end position="113"/>
    </location>
</feature>
<sequence length="131" mass="15136">MTKYINKEELGANTSSKLQLFFLHQRPILRLMTPADLMRAIIHNQIILEREVSKANGFLSSYIVLLQIFFMLFDTNNDGVISFAEGSKQQNRGISTTYHGKQANNMESKQTPWRRRMAASGTEVWRKRSVQ</sequence>
<evidence type="ECO:0000256" key="1">
    <source>
        <dbReference type="SAM" id="MobiDB-lite"/>
    </source>
</evidence>
<organism evidence="2 3">
    <name type="scientific">Camellia sinensis</name>
    <name type="common">Tea plant</name>
    <name type="synonym">Thea sinensis</name>
    <dbReference type="NCBI Taxonomy" id="4442"/>
    <lineage>
        <taxon>Eukaryota</taxon>
        <taxon>Viridiplantae</taxon>
        <taxon>Streptophyta</taxon>
        <taxon>Embryophyta</taxon>
        <taxon>Tracheophyta</taxon>
        <taxon>Spermatophyta</taxon>
        <taxon>Magnoliopsida</taxon>
        <taxon>eudicotyledons</taxon>
        <taxon>Gunneridae</taxon>
        <taxon>Pentapetalae</taxon>
        <taxon>asterids</taxon>
        <taxon>Ericales</taxon>
        <taxon>Theaceae</taxon>
        <taxon>Camellia</taxon>
    </lineage>
</organism>
<gene>
    <name evidence="2" type="ORF">HYC85_003618</name>
</gene>
<reference evidence="3" key="1">
    <citation type="journal article" date="2020" name="Nat. Commun.">
        <title>Genome assembly of wild tea tree DASZ reveals pedigree and selection history of tea varieties.</title>
        <authorList>
            <person name="Zhang W."/>
            <person name="Zhang Y."/>
            <person name="Qiu H."/>
            <person name="Guo Y."/>
            <person name="Wan H."/>
            <person name="Zhang X."/>
            <person name="Scossa F."/>
            <person name="Alseekh S."/>
            <person name="Zhang Q."/>
            <person name="Wang P."/>
            <person name="Xu L."/>
            <person name="Schmidt M.H."/>
            <person name="Jia X."/>
            <person name="Li D."/>
            <person name="Zhu A."/>
            <person name="Guo F."/>
            <person name="Chen W."/>
            <person name="Ni D."/>
            <person name="Usadel B."/>
            <person name="Fernie A.R."/>
            <person name="Wen W."/>
        </authorList>
    </citation>
    <scope>NUCLEOTIDE SEQUENCE [LARGE SCALE GENOMIC DNA]</scope>
    <source>
        <strain evidence="3">cv. G240</strain>
    </source>
</reference>
<evidence type="ECO:0008006" key="4">
    <source>
        <dbReference type="Google" id="ProtNLM"/>
    </source>
</evidence>
<comment type="caution">
    <text evidence="2">The sequence shown here is derived from an EMBL/GenBank/DDBJ whole genome shotgun (WGS) entry which is preliminary data.</text>
</comment>
<reference evidence="2 3" key="2">
    <citation type="submission" date="2020-07" db="EMBL/GenBank/DDBJ databases">
        <title>Genome assembly of wild tea tree DASZ reveals pedigree and selection history of tea varieties.</title>
        <authorList>
            <person name="Zhang W."/>
        </authorList>
    </citation>
    <scope>NUCLEOTIDE SEQUENCE [LARGE SCALE GENOMIC DNA]</scope>
    <source>
        <strain evidence="3">cv. G240</strain>
        <tissue evidence="2">Leaf</tissue>
    </source>
</reference>
<proteinExistence type="predicted"/>
<dbReference type="Proteomes" id="UP000593564">
    <property type="component" value="Unassembled WGS sequence"/>
</dbReference>
<keyword evidence="3" id="KW-1185">Reference proteome</keyword>